<dbReference type="Gene3D" id="1.10.10.10">
    <property type="entry name" value="Winged helix-like DNA-binding domain superfamily/Winged helix DNA-binding domain"/>
    <property type="match status" value="1"/>
</dbReference>
<keyword evidence="3 6" id="KW-0238">DNA-binding</keyword>
<dbReference type="Pfam" id="PF03466">
    <property type="entry name" value="LysR_substrate"/>
    <property type="match status" value="1"/>
</dbReference>
<dbReference type="GO" id="GO:0000976">
    <property type="term" value="F:transcription cis-regulatory region binding"/>
    <property type="evidence" value="ECO:0007669"/>
    <property type="project" value="TreeGrafter"/>
</dbReference>
<dbReference type="SUPFAM" id="SSF53850">
    <property type="entry name" value="Periplasmic binding protein-like II"/>
    <property type="match status" value="1"/>
</dbReference>
<dbReference type="CDD" id="cd05466">
    <property type="entry name" value="PBP2_LTTR_substrate"/>
    <property type="match status" value="1"/>
</dbReference>
<reference evidence="6 7" key="1">
    <citation type="submission" date="2020-08" db="EMBL/GenBank/DDBJ databases">
        <title>Functional genomics of gut bacteria from endangered species of beetles.</title>
        <authorList>
            <person name="Carlos-Shanley C."/>
        </authorList>
    </citation>
    <scope>NUCLEOTIDE SEQUENCE [LARGE SCALE GENOMIC DNA]</scope>
    <source>
        <strain evidence="6 7">S00198</strain>
    </source>
</reference>
<dbReference type="PANTHER" id="PTHR30126">
    <property type="entry name" value="HTH-TYPE TRANSCRIPTIONAL REGULATOR"/>
    <property type="match status" value="1"/>
</dbReference>
<dbReference type="PROSITE" id="PS50931">
    <property type="entry name" value="HTH_LYSR"/>
    <property type="match status" value="1"/>
</dbReference>
<name>A0A7X0PHH7_9BURK</name>
<dbReference type="RefSeq" id="WP_184861690.1">
    <property type="nucleotide sequence ID" value="NZ_JACHLK010000011.1"/>
</dbReference>
<evidence type="ECO:0000256" key="3">
    <source>
        <dbReference type="ARBA" id="ARBA00023125"/>
    </source>
</evidence>
<evidence type="ECO:0000256" key="4">
    <source>
        <dbReference type="ARBA" id="ARBA00023163"/>
    </source>
</evidence>
<dbReference type="Pfam" id="PF00126">
    <property type="entry name" value="HTH_1"/>
    <property type="match status" value="1"/>
</dbReference>
<protein>
    <submittedName>
        <fullName evidence="6">DNA-binding transcriptional LysR family regulator</fullName>
    </submittedName>
</protein>
<dbReference type="Proteomes" id="UP000575083">
    <property type="component" value="Unassembled WGS sequence"/>
</dbReference>
<dbReference type="InterPro" id="IPR036390">
    <property type="entry name" value="WH_DNA-bd_sf"/>
</dbReference>
<keyword evidence="4" id="KW-0804">Transcription</keyword>
<keyword evidence="2" id="KW-0805">Transcription regulation</keyword>
<evidence type="ECO:0000259" key="5">
    <source>
        <dbReference type="PROSITE" id="PS50931"/>
    </source>
</evidence>
<gene>
    <name evidence="6" type="ORF">HNP48_004754</name>
</gene>
<dbReference type="InterPro" id="IPR000847">
    <property type="entry name" value="LysR_HTH_N"/>
</dbReference>
<evidence type="ECO:0000256" key="1">
    <source>
        <dbReference type="ARBA" id="ARBA00009437"/>
    </source>
</evidence>
<dbReference type="InterPro" id="IPR036388">
    <property type="entry name" value="WH-like_DNA-bd_sf"/>
</dbReference>
<dbReference type="Gene3D" id="3.40.190.290">
    <property type="match status" value="1"/>
</dbReference>
<dbReference type="SUPFAM" id="SSF46785">
    <property type="entry name" value="Winged helix' DNA-binding domain"/>
    <property type="match status" value="1"/>
</dbReference>
<feature type="domain" description="HTH lysR-type" evidence="5">
    <location>
        <begin position="1"/>
        <end position="58"/>
    </location>
</feature>
<evidence type="ECO:0000313" key="6">
    <source>
        <dbReference type="EMBL" id="MBB6562045.1"/>
    </source>
</evidence>
<evidence type="ECO:0000313" key="7">
    <source>
        <dbReference type="Proteomes" id="UP000575083"/>
    </source>
</evidence>
<comment type="caution">
    <text evidence="6">The sequence shown here is derived from an EMBL/GenBank/DDBJ whole genome shotgun (WGS) entry which is preliminary data.</text>
</comment>
<accession>A0A7X0PHH7</accession>
<dbReference type="PRINTS" id="PR00039">
    <property type="entry name" value="HTHLYSR"/>
</dbReference>
<proteinExistence type="inferred from homology"/>
<dbReference type="PANTHER" id="PTHR30126:SF98">
    <property type="entry name" value="HTH-TYPE TRANSCRIPTIONAL ACTIVATOR BAUR"/>
    <property type="match status" value="1"/>
</dbReference>
<dbReference type="FunFam" id="1.10.10.10:FF:000001">
    <property type="entry name" value="LysR family transcriptional regulator"/>
    <property type="match status" value="1"/>
</dbReference>
<dbReference type="AlphaFoldDB" id="A0A7X0PHH7"/>
<dbReference type="InterPro" id="IPR005119">
    <property type="entry name" value="LysR_subst-bd"/>
</dbReference>
<dbReference type="EMBL" id="JACHLK010000011">
    <property type="protein sequence ID" value="MBB6562045.1"/>
    <property type="molecule type" value="Genomic_DNA"/>
</dbReference>
<sequence length="308" mass="33346">MNLQQLHHFVALADTRSFSRASEVVHVTQSALSRSIQMLEQELGMPLVDRIGKSNELTPLGTQVLARARHIVQEAAELRRAATLMAGGAAGTIALGMGSAPGALFAAPLMTHLLRSHPQVQLRLLGGAPELQIAQLRARQADGLVITYRALPPVDDLQFEVLPALRSGFVCRTRHPLAQRPRLRFEDLRAYPLVCTQVSDDAARTLIERYGERAHPQPWIQAASEDVGALLRTVAATDAVFLGVVAAARAQLAEGGLHELMPTPDAKLQAQFAFVTLKGRAESPALQVVRDFCRSLVRDALAGQIPPP</sequence>
<evidence type="ECO:0000256" key="2">
    <source>
        <dbReference type="ARBA" id="ARBA00023015"/>
    </source>
</evidence>
<comment type="similarity">
    <text evidence="1">Belongs to the LysR transcriptional regulatory family.</text>
</comment>
<keyword evidence="7" id="KW-1185">Reference proteome</keyword>
<dbReference type="GO" id="GO:0003700">
    <property type="term" value="F:DNA-binding transcription factor activity"/>
    <property type="evidence" value="ECO:0007669"/>
    <property type="project" value="InterPro"/>
</dbReference>
<organism evidence="6 7">
    <name type="scientific">Acidovorax soli</name>
    <dbReference type="NCBI Taxonomy" id="592050"/>
    <lineage>
        <taxon>Bacteria</taxon>
        <taxon>Pseudomonadati</taxon>
        <taxon>Pseudomonadota</taxon>
        <taxon>Betaproteobacteria</taxon>
        <taxon>Burkholderiales</taxon>
        <taxon>Comamonadaceae</taxon>
        <taxon>Acidovorax</taxon>
    </lineage>
</organism>